<dbReference type="AlphaFoldDB" id="A0A221P5W5"/>
<protein>
    <submittedName>
        <fullName evidence="1">Uncharacterized protein</fullName>
    </submittedName>
</protein>
<keyword evidence="2" id="KW-1185">Reference proteome</keyword>
<proteinExistence type="predicted"/>
<accession>A0A221P5W5</accession>
<organism evidence="1 2">
    <name type="scientific">Streptomyces pluripotens</name>
    <dbReference type="NCBI Taxonomy" id="1355015"/>
    <lineage>
        <taxon>Bacteria</taxon>
        <taxon>Bacillati</taxon>
        <taxon>Actinomycetota</taxon>
        <taxon>Actinomycetes</taxon>
        <taxon>Kitasatosporales</taxon>
        <taxon>Streptomycetaceae</taxon>
        <taxon>Streptomyces</taxon>
    </lineage>
</organism>
<gene>
    <name evidence="1" type="ORF">LK07_30185</name>
</gene>
<dbReference type="RefSeq" id="WP_043435201.1">
    <property type="nucleotide sequence ID" value="NZ_CP021080.1"/>
</dbReference>
<dbReference type="OrthoDB" id="3466756at2"/>
<evidence type="ECO:0000313" key="1">
    <source>
        <dbReference type="EMBL" id="ASN27597.1"/>
    </source>
</evidence>
<name>A0A221P5W5_9ACTN</name>
<sequence length="168" mass="18177">MNLPASNGPAVLVFRTERPAHVTVLVDQPQGRRPRGYQLHGTDGPVVARIPLGRSKGRTEVGFRTEFRGARERWQAEVEGPDAIPAFDVHIAGQGFDVVHYQGEAGPGMARHRGRGDVVLQVLDGRLAEWATSAKGRADSDIGFTWPGPGHYQVRAAGAWILSRGPDA</sequence>
<evidence type="ECO:0000313" key="2">
    <source>
        <dbReference type="Proteomes" id="UP000031501"/>
    </source>
</evidence>
<dbReference type="KEGG" id="splu:LK06_029015"/>
<dbReference type="Proteomes" id="UP000031501">
    <property type="component" value="Chromosome"/>
</dbReference>
<dbReference type="EMBL" id="CP022433">
    <property type="protein sequence ID" value="ASN27597.1"/>
    <property type="molecule type" value="Genomic_DNA"/>
</dbReference>
<reference evidence="1 2" key="1">
    <citation type="submission" date="2017-07" db="EMBL/GenBank/DDBJ databases">
        <title>Genome sequence of Streptomyces pluripotens MUSC 137T.</title>
        <authorList>
            <person name="Ser H.-L."/>
            <person name="Lee L.-H."/>
        </authorList>
    </citation>
    <scope>NUCLEOTIDE SEQUENCE [LARGE SCALE GENOMIC DNA]</scope>
    <source>
        <strain evidence="1 2">MUSC 137</strain>
    </source>
</reference>